<feature type="domain" description="Dynein regulatory complex protein 1/2 N-terminal" evidence="5">
    <location>
        <begin position="89"/>
        <end position="190"/>
    </location>
</feature>
<proteinExistence type="inferred from homology"/>
<evidence type="ECO:0000256" key="3">
    <source>
        <dbReference type="SAM" id="Coils"/>
    </source>
</evidence>
<dbReference type="PANTHER" id="PTHR21625:SF1">
    <property type="entry name" value="DYNEIN REGULATORY COMPLEX PROTEIN 1"/>
    <property type="match status" value="1"/>
</dbReference>
<evidence type="ECO:0000256" key="4">
    <source>
        <dbReference type="SAM" id="MobiDB-lite"/>
    </source>
</evidence>
<dbReference type="Proteomes" id="UP001516400">
    <property type="component" value="Unassembled WGS sequence"/>
</dbReference>
<dbReference type="PANTHER" id="PTHR21625">
    <property type="entry name" value="NYD-SP28 PROTEIN"/>
    <property type="match status" value="1"/>
</dbReference>
<dbReference type="InterPro" id="IPR039505">
    <property type="entry name" value="DRC1/2_N"/>
</dbReference>
<evidence type="ECO:0000313" key="8">
    <source>
        <dbReference type="Proteomes" id="UP001516400"/>
    </source>
</evidence>
<feature type="region of interest" description="Disordered" evidence="4">
    <location>
        <begin position="802"/>
        <end position="827"/>
    </location>
</feature>
<gene>
    <name evidence="7" type="ORF">HHI36_014227</name>
</gene>
<feature type="compositionally biased region" description="Polar residues" evidence="4">
    <location>
        <begin position="1"/>
        <end position="10"/>
    </location>
</feature>
<dbReference type="AlphaFoldDB" id="A0ABD2N224"/>
<feature type="coiled-coil region" evidence="3">
    <location>
        <begin position="103"/>
        <end position="130"/>
    </location>
</feature>
<keyword evidence="2 3" id="KW-0175">Coiled coil</keyword>
<evidence type="ECO:0000259" key="6">
    <source>
        <dbReference type="Pfam" id="PF14775"/>
    </source>
</evidence>
<dbReference type="Pfam" id="PF14775">
    <property type="entry name" value="NYD-SP28_assoc"/>
    <property type="match status" value="1"/>
</dbReference>
<dbReference type="EMBL" id="JABFTP020000062">
    <property type="protein sequence ID" value="KAL3272766.1"/>
    <property type="molecule type" value="Genomic_DNA"/>
</dbReference>
<comment type="similarity">
    <text evidence="1">Belongs to the DRC1 family.</text>
</comment>
<protein>
    <recommendedName>
        <fullName evidence="9">Dynein regulatory complex protein 1</fullName>
    </recommendedName>
</protein>
<feature type="compositionally biased region" description="Polar residues" evidence="4">
    <location>
        <begin position="576"/>
        <end position="585"/>
    </location>
</feature>
<feature type="coiled-coil region" evidence="3">
    <location>
        <begin position="249"/>
        <end position="376"/>
    </location>
</feature>
<comment type="caution">
    <text evidence="7">The sequence shown here is derived from an EMBL/GenBank/DDBJ whole genome shotgun (WGS) entry which is preliminary data.</text>
</comment>
<dbReference type="GO" id="GO:0065003">
    <property type="term" value="P:protein-containing complex assembly"/>
    <property type="evidence" value="ECO:0007669"/>
    <property type="project" value="UniProtKB-ARBA"/>
</dbReference>
<dbReference type="Pfam" id="PF14772">
    <property type="entry name" value="NYD-SP28"/>
    <property type="match status" value="1"/>
</dbReference>
<feature type="region of interest" description="Disordered" evidence="4">
    <location>
        <begin position="575"/>
        <end position="597"/>
    </location>
</feature>
<keyword evidence="8" id="KW-1185">Reference proteome</keyword>
<accession>A0ABD2N224</accession>
<organism evidence="7 8">
    <name type="scientific">Cryptolaemus montrouzieri</name>
    <dbReference type="NCBI Taxonomy" id="559131"/>
    <lineage>
        <taxon>Eukaryota</taxon>
        <taxon>Metazoa</taxon>
        <taxon>Ecdysozoa</taxon>
        <taxon>Arthropoda</taxon>
        <taxon>Hexapoda</taxon>
        <taxon>Insecta</taxon>
        <taxon>Pterygota</taxon>
        <taxon>Neoptera</taxon>
        <taxon>Endopterygota</taxon>
        <taxon>Coleoptera</taxon>
        <taxon>Polyphaga</taxon>
        <taxon>Cucujiformia</taxon>
        <taxon>Coccinelloidea</taxon>
        <taxon>Coccinellidae</taxon>
        <taxon>Scymninae</taxon>
        <taxon>Scymnini</taxon>
        <taxon>Cryptolaemus</taxon>
    </lineage>
</organism>
<feature type="region of interest" description="Disordered" evidence="4">
    <location>
        <begin position="1"/>
        <end position="27"/>
    </location>
</feature>
<evidence type="ECO:0000313" key="7">
    <source>
        <dbReference type="EMBL" id="KAL3272766.1"/>
    </source>
</evidence>
<dbReference type="InterPro" id="IPR029440">
    <property type="entry name" value="DRC1_C"/>
</dbReference>
<evidence type="ECO:0000256" key="2">
    <source>
        <dbReference type="ARBA" id="ARBA00023054"/>
    </source>
</evidence>
<evidence type="ECO:0008006" key="9">
    <source>
        <dbReference type="Google" id="ProtNLM"/>
    </source>
</evidence>
<name>A0ABD2N224_9CUCU</name>
<feature type="compositionally biased region" description="Basic and acidic residues" evidence="4">
    <location>
        <begin position="586"/>
        <end position="597"/>
    </location>
</feature>
<evidence type="ECO:0000259" key="5">
    <source>
        <dbReference type="Pfam" id="PF14772"/>
    </source>
</evidence>
<evidence type="ECO:0000256" key="1">
    <source>
        <dbReference type="ARBA" id="ARBA00009688"/>
    </source>
</evidence>
<feature type="domain" description="Dynein regulatory complex protein 1 C-terminal" evidence="6">
    <location>
        <begin position="742"/>
        <end position="800"/>
    </location>
</feature>
<reference evidence="7 8" key="1">
    <citation type="journal article" date="2021" name="BMC Biol.">
        <title>Horizontally acquired antibacterial genes associated with adaptive radiation of ladybird beetles.</title>
        <authorList>
            <person name="Li H.S."/>
            <person name="Tang X.F."/>
            <person name="Huang Y.H."/>
            <person name="Xu Z.Y."/>
            <person name="Chen M.L."/>
            <person name="Du X.Y."/>
            <person name="Qiu B.Y."/>
            <person name="Chen P.T."/>
            <person name="Zhang W."/>
            <person name="Slipinski A."/>
            <person name="Escalona H.E."/>
            <person name="Waterhouse R.M."/>
            <person name="Zwick A."/>
            <person name="Pang H."/>
        </authorList>
    </citation>
    <scope>NUCLEOTIDE SEQUENCE [LARGE SCALE GENOMIC DNA]</scope>
    <source>
        <strain evidence="7">SYSU2018</strain>
    </source>
</reference>
<sequence>MDEISQQISENLVELEPQVTSPDPNERKLARRLRIERRLEALRRQNQPEHVDVEEKKDKSLTQIQIEKSIEVLKKLLTEGDERVTNIRVANDARETDRREAEGVNKEKIIEALEEEAQLAEEAFKQISDKWLTILKSNDPLHINDKMMQQREKCEELMRQKDSIIVMLKEEISAAEKKFSNDQRKQIDDICILTDRIETQIRLTRKAYREQLKLIEESMQTERKIMMEVNAKKWEELYKKRDQEEQANSDKKYEQMELFENQMTELRREFQEKYRETKIKLERDIDDLEQELERIKALAILNSEKLDYNYQILKKREDENIIIKSQQKRRINKLQDIVNTLKRRISEYGEGTKQQIVKVSGEIAKLQQNILDIESKADHFAEINDAKFNQLWEMNTERVLEVAQRILTIDRILHEQLLGLEWTEKGALKKKELKKENLASYKRAIEILELEEKAQEPQKSLTLVRSQKANTQLDPKKEAVREALLKRLLKEVADRAGFILEDRLQQILEPFLETEKTLIRMDNVFSALNITKDADIDELLEYFLPYTHCPICSQGPGEGSTMKIEEIEVEMHDMSESTGTGVQSEVESHHSDDSKKALEKPAHTLIPVSYLLGPMITNAMNEVLETNPDESESSESDGEAHVGHYETLDPLDNMPPVRVGGTMQKEDLTSLAPTEDKMEEEKLSCQYQHPLVISSVYVLKALRHFVNNYYTQKKGLPTMGQRLARQRNTICRLVEENDIKIFWEQFKNVFNEENETTWHSLSEGLTKYHAILKDRKILHDEVVELRQQNQDLKVLLAKYVEDPDDPTLGPPCAFQRDSPPGTRSRKL</sequence>
<dbReference type="InterPro" id="IPR039750">
    <property type="entry name" value="DRC1/DRC2"/>
</dbReference>
<feature type="coiled-coil region" evidence="3">
    <location>
        <begin position="775"/>
        <end position="802"/>
    </location>
</feature>
<dbReference type="GO" id="GO:0035082">
    <property type="term" value="P:axoneme assembly"/>
    <property type="evidence" value="ECO:0007669"/>
    <property type="project" value="UniProtKB-ARBA"/>
</dbReference>